<dbReference type="PANTHER" id="PTHR37163">
    <property type="entry name" value="CONSERVED PROTEIN"/>
    <property type="match status" value="1"/>
</dbReference>
<dbReference type="EMBL" id="CAFBIY010000045">
    <property type="protein sequence ID" value="CAB4850012.1"/>
    <property type="molecule type" value="Genomic_DNA"/>
</dbReference>
<gene>
    <name evidence="2" type="ORF">UFOPK2656_02151</name>
    <name evidence="3" type="ORF">UFOPK3267_01050</name>
    <name evidence="4" type="ORF">UFOPK3651_01208</name>
    <name evidence="5" type="ORF">UFOPK3931_00179</name>
    <name evidence="1" type="ORF">UFOPK4189_01091</name>
</gene>
<dbReference type="PANTHER" id="PTHR37163:SF1">
    <property type="entry name" value="DUF501 DOMAIN-CONTAINING PROTEIN"/>
    <property type="match status" value="1"/>
</dbReference>
<dbReference type="EMBL" id="CAEZYF010000014">
    <property type="protein sequence ID" value="CAB4731540.1"/>
    <property type="molecule type" value="Genomic_DNA"/>
</dbReference>
<name>A0A6J7I7S5_9ZZZZ</name>
<dbReference type="EMBL" id="CAESGF010000005">
    <property type="protein sequence ID" value="CAB4363309.1"/>
    <property type="molecule type" value="Genomic_DNA"/>
</dbReference>
<sequence length="151" mass="16240">MTSPSADDTARVTTLLGRVPQGEFEIVVRDAAGDPVVLRNQPLLQDGTPMPTLYWLAGKDALRRVSTLEATGGVRRAEAEIDQAEVAAAHARYAAERDALIPADHTGPRPFGGVAGTRRGVKCLHAHYAYFLAGGDDAIGRWVELQLRDIP</sequence>
<dbReference type="AlphaFoldDB" id="A0A6J7I7S5"/>
<dbReference type="InterPro" id="IPR007511">
    <property type="entry name" value="DUF501"/>
</dbReference>
<protein>
    <submittedName>
        <fullName evidence="4">Unannotated protein</fullName>
    </submittedName>
</protein>
<dbReference type="EMBL" id="CAFBOL010000003">
    <property type="protein sequence ID" value="CAB4971750.1"/>
    <property type="molecule type" value="Genomic_DNA"/>
</dbReference>
<dbReference type="Pfam" id="PF04417">
    <property type="entry name" value="DUF501"/>
    <property type="match status" value="1"/>
</dbReference>
<proteinExistence type="predicted"/>
<reference evidence="4" key="1">
    <citation type="submission" date="2020-05" db="EMBL/GenBank/DDBJ databases">
        <authorList>
            <person name="Chiriac C."/>
            <person name="Salcher M."/>
            <person name="Ghai R."/>
            <person name="Kavagutti S V."/>
        </authorList>
    </citation>
    <scope>NUCLEOTIDE SEQUENCE</scope>
</reference>
<organism evidence="4">
    <name type="scientific">freshwater metagenome</name>
    <dbReference type="NCBI Taxonomy" id="449393"/>
    <lineage>
        <taxon>unclassified sequences</taxon>
        <taxon>metagenomes</taxon>
        <taxon>ecological metagenomes</taxon>
    </lineage>
</organism>
<evidence type="ECO:0000313" key="5">
    <source>
        <dbReference type="EMBL" id="CAB4971750.1"/>
    </source>
</evidence>
<evidence type="ECO:0000313" key="2">
    <source>
        <dbReference type="EMBL" id="CAB4731540.1"/>
    </source>
</evidence>
<evidence type="ECO:0000313" key="1">
    <source>
        <dbReference type="EMBL" id="CAB4363309.1"/>
    </source>
</evidence>
<evidence type="ECO:0000313" key="4">
    <source>
        <dbReference type="EMBL" id="CAB4926576.1"/>
    </source>
</evidence>
<accession>A0A6J7I7S5</accession>
<dbReference type="EMBL" id="CAFBMT010000005">
    <property type="protein sequence ID" value="CAB4926576.1"/>
    <property type="molecule type" value="Genomic_DNA"/>
</dbReference>
<evidence type="ECO:0000313" key="3">
    <source>
        <dbReference type="EMBL" id="CAB4850012.1"/>
    </source>
</evidence>